<dbReference type="Proteomes" id="UP000255518">
    <property type="component" value="Unassembled WGS sequence"/>
</dbReference>
<sequence>MEPHPHSSLRALVYNPDNSDKARLTNFQGCVPVFTTRN</sequence>
<gene>
    <name evidence="1" type="primary">dppA_7</name>
    <name evidence="1" type="ORF">NCTC13443_05164</name>
</gene>
<protein>
    <submittedName>
        <fullName evidence="1">Putative dipeptide ABC transport system periplasmic binding component</fullName>
    </submittedName>
</protein>
<evidence type="ECO:0000313" key="2">
    <source>
        <dbReference type="Proteomes" id="UP000255518"/>
    </source>
</evidence>
<dbReference type="EMBL" id="UGKT01000001">
    <property type="protein sequence ID" value="STT05232.1"/>
    <property type="molecule type" value="Genomic_DNA"/>
</dbReference>
<organism evidence="1 2">
    <name type="scientific">Klebsiella pneumoniae</name>
    <dbReference type="NCBI Taxonomy" id="573"/>
    <lineage>
        <taxon>Bacteria</taxon>
        <taxon>Pseudomonadati</taxon>
        <taxon>Pseudomonadota</taxon>
        <taxon>Gammaproteobacteria</taxon>
        <taxon>Enterobacterales</taxon>
        <taxon>Enterobacteriaceae</taxon>
        <taxon>Klebsiella/Raoultella group</taxon>
        <taxon>Klebsiella</taxon>
        <taxon>Klebsiella pneumoniae complex</taxon>
    </lineage>
</organism>
<evidence type="ECO:0000313" key="1">
    <source>
        <dbReference type="EMBL" id="STT05232.1"/>
    </source>
</evidence>
<name>A0A377VA77_KLEPN</name>
<proteinExistence type="predicted"/>
<dbReference type="AlphaFoldDB" id="A0A377VA77"/>
<accession>A0A377VA77</accession>
<reference evidence="1 2" key="1">
    <citation type="submission" date="2018-06" db="EMBL/GenBank/DDBJ databases">
        <authorList>
            <consortium name="Pathogen Informatics"/>
            <person name="Doyle S."/>
        </authorList>
    </citation>
    <scope>NUCLEOTIDE SEQUENCE [LARGE SCALE GENOMIC DNA]</scope>
    <source>
        <strain evidence="1 2">NCTC13443</strain>
    </source>
</reference>